<evidence type="ECO:0000313" key="4">
    <source>
        <dbReference type="Proteomes" id="UP000011960"/>
    </source>
</evidence>
<dbReference type="SMART" id="SM00257">
    <property type="entry name" value="LysM"/>
    <property type="match status" value="1"/>
</dbReference>
<name>M7D9D8_9GAMM</name>
<sequence length="820" mass="90695">MPHYEVQSGDTLSAIARDHQVSIAALRAENPRIKDADHIEAGWTLSIPPSSSGALAMPEPKTAGQPTSSECAAKACRTEYADIIHEMGAGDEAWCLALPDAAAEELYREIEEMDALMAEFRAAQNKAQDPGSDQPSPERQWMIKAAEKGVIQPDSDDQEEQEPDKVSPIRSRIAAIDEQIRWFDDYDTDYIWSAISADDEKREEILTTARNRRLAMLRKQREALQAQLEETDTNRGVRGQGVQSRDFDPRRSNRVEAGIIEIMVFSRPGRWHYVRKGVYRRILASYASIRYVRKTRAMADMLSNKSATARELIGKIRDDLKTDAAKSPIGNIEVKFAEAKEDFYLLGKEHSKLTWNSSKGEAPSENQFQVGAEAQLMRFVMQASAGVNNFDLSTGEIDIGTRASASMALLEAEAKLAEVFVPDEAGWDCRFTFRNRNGELSDLAFGAFRLSGDITLNCFVGGRAGGEASARLSTGAATFLLSDQKRIKPDPNAGLSVSGNAFAGAEAGGAVSGKFSWVHPDEQFNTNANWQELLKIEAGATVAAGVGAGMDFELELRGGELHLSCSGRLVFGPGASGNFGTKVDVNAGWALCKAVMGVLRDLDYSYIENIQEDVFRRWYQSLYLSLVAEARAAATLINAPFLVFQNALAGRNSLREEAFTLAKKIRENRLSEVLESDQGSLTIYDLPPETLGMLCHTLVETFIDTWEEEQEKALIYIFSHVSTWRKFFEVLQHMTADGSKCDAMQSLEKICAILDDGLSKGDNQLSRFHHWINHELGSNPSDSPSRELAWLPSVAPKDWNRIRQKLTAYNTKYGGPISLA</sequence>
<dbReference type="InterPro" id="IPR018392">
    <property type="entry name" value="LysM"/>
</dbReference>
<feature type="region of interest" description="Disordered" evidence="1">
    <location>
        <begin position="50"/>
        <end position="70"/>
    </location>
</feature>
<dbReference type="eggNOG" id="COG1388">
    <property type="taxonomic scope" value="Bacteria"/>
</dbReference>
<dbReference type="STRING" id="1288826.MSNKSG1_01868"/>
<proteinExistence type="predicted"/>
<dbReference type="PROSITE" id="PS51782">
    <property type="entry name" value="LYSM"/>
    <property type="match status" value="1"/>
</dbReference>
<evidence type="ECO:0000256" key="1">
    <source>
        <dbReference type="SAM" id="MobiDB-lite"/>
    </source>
</evidence>
<accession>M7D9D8</accession>
<dbReference type="AlphaFoldDB" id="M7D9D8"/>
<dbReference type="EMBL" id="APAT01000005">
    <property type="protein sequence ID" value="EMP57328.1"/>
    <property type="molecule type" value="Genomic_DNA"/>
</dbReference>
<keyword evidence="4" id="KW-1185">Reference proteome</keyword>
<feature type="domain" description="LysM" evidence="2">
    <location>
        <begin position="2"/>
        <end position="47"/>
    </location>
</feature>
<evidence type="ECO:0000259" key="2">
    <source>
        <dbReference type="PROSITE" id="PS51782"/>
    </source>
</evidence>
<organism evidence="3 4">
    <name type="scientific">Marinobacter santoriniensis NKSG1</name>
    <dbReference type="NCBI Taxonomy" id="1288826"/>
    <lineage>
        <taxon>Bacteria</taxon>
        <taxon>Pseudomonadati</taxon>
        <taxon>Pseudomonadota</taxon>
        <taxon>Gammaproteobacteria</taxon>
        <taxon>Pseudomonadales</taxon>
        <taxon>Marinobacteraceae</taxon>
        <taxon>Marinobacter</taxon>
    </lineage>
</organism>
<comment type="caution">
    <text evidence="3">The sequence shown here is derived from an EMBL/GenBank/DDBJ whole genome shotgun (WGS) entry which is preliminary data.</text>
</comment>
<evidence type="ECO:0000313" key="3">
    <source>
        <dbReference type="EMBL" id="EMP57328.1"/>
    </source>
</evidence>
<dbReference type="CDD" id="cd00118">
    <property type="entry name" value="LysM"/>
    <property type="match status" value="1"/>
</dbReference>
<dbReference type="Proteomes" id="UP000011960">
    <property type="component" value="Unassembled WGS sequence"/>
</dbReference>
<dbReference type="PATRIC" id="fig|1288826.3.peg.357"/>
<dbReference type="SUPFAM" id="SSF54106">
    <property type="entry name" value="LysM domain"/>
    <property type="match status" value="1"/>
</dbReference>
<dbReference type="Pfam" id="PF01476">
    <property type="entry name" value="LysM"/>
    <property type="match status" value="1"/>
</dbReference>
<reference evidence="3 4" key="1">
    <citation type="journal article" date="2013" name="Genome Announc.">
        <title>Genome Sequence of Hydrothermal Arsenic-Respiring Bacterium Marinobacter santoriniensis NKSG1T.</title>
        <authorList>
            <person name="Handley K.M."/>
            <person name="Upton M."/>
            <person name="Beatson S.A."/>
            <person name="Hery M."/>
            <person name="Lloyd J.R."/>
        </authorList>
    </citation>
    <scope>NUCLEOTIDE SEQUENCE [LARGE SCALE GENOMIC DNA]</scope>
    <source>
        <strain evidence="3 4">NKSG1</strain>
    </source>
</reference>
<protein>
    <submittedName>
        <fullName evidence="3">Peptidoglycan-binding LysM</fullName>
    </submittedName>
</protein>
<gene>
    <name evidence="3" type="ORF">MSNKSG1_01868</name>
</gene>
<dbReference type="InterPro" id="IPR036779">
    <property type="entry name" value="LysM_dom_sf"/>
</dbReference>
<dbReference type="Gene3D" id="3.10.350.10">
    <property type="entry name" value="LysM domain"/>
    <property type="match status" value="1"/>
</dbReference>